<feature type="transmembrane region" description="Helical" evidence="1">
    <location>
        <begin position="105"/>
        <end position="126"/>
    </location>
</feature>
<proteinExistence type="predicted"/>
<evidence type="ECO:0000256" key="1">
    <source>
        <dbReference type="SAM" id="Phobius"/>
    </source>
</evidence>
<organism evidence="2">
    <name type="scientific">bioreactor metagenome</name>
    <dbReference type="NCBI Taxonomy" id="1076179"/>
    <lineage>
        <taxon>unclassified sequences</taxon>
        <taxon>metagenomes</taxon>
        <taxon>ecological metagenomes</taxon>
    </lineage>
</organism>
<sequence length="169" mass="18457">MASSVNLAATSATLSAPFVITINCTMTIMRNMINPTTGFPPITYCPKAFMTFPAFPPFPRINLVEDTLSETLSNVDISKTDGNTENSRGSLICIVISSIIIDSDMFMISIASSSIVPNGIIIRNIMPIIKIVRMLSNAFFIFAFTKSAVVYAFSFFNLYKKARISATAL</sequence>
<name>A0A645C0M5_9ZZZZ</name>
<keyword evidence="1" id="KW-0812">Transmembrane</keyword>
<reference evidence="2" key="1">
    <citation type="submission" date="2019-08" db="EMBL/GenBank/DDBJ databases">
        <authorList>
            <person name="Kucharzyk K."/>
            <person name="Murdoch R.W."/>
            <person name="Higgins S."/>
            <person name="Loffler F."/>
        </authorList>
    </citation>
    <scope>NUCLEOTIDE SEQUENCE</scope>
</reference>
<keyword evidence="1" id="KW-0472">Membrane</keyword>
<dbReference type="AntiFam" id="ANF00104">
    <property type="entry name" value="Shadow ORF (opposite FlhA)"/>
</dbReference>
<comment type="caution">
    <text evidence="2">The sequence shown here is derived from an EMBL/GenBank/DDBJ whole genome shotgun (WGS) entry which is preliminary data.</text>
</comment>
<dbReference type="EMBL" id="VSSQ01021742">
    <property type="protein sequence ID" value="MPM67524.1"/>
    <property type="molecule type" value="Genomic_DNA"/>
</dbReference>
<keyword evidence="1" id="KW-1133">Transmembrane helix</keyword>
<evidence type="ECO:0000313" key="2">
    <source>
        <dbReference type="EMBL" id="MPM67524.1"/>
    </source>
</evidence>
<dbReference type="AlphaFoldDB" id="A0A645C0M5"/>
<gene>
    <name evidence="2" type="ORF">SDC9_114447</name>
</gene>
<protein>
    <submittedName>
        <fullName evidence="2">Uncharacterized protein</fullName>
    </submittedName>
</protein>
<feature type="transmembrane region" description="Helical" evidence="1">
    <location>
        <begin position="138"/>
        <end position="159"/>
    </location>
</feature>
<accession>A0A645C0M5</accession>